<dbReference type="InterPro" id="IPR000700">
    <property type="entry name" value="PAS-assoc_C"/>
</dbReference>
<gene>
    <name evidence="19" type="primary">barA_4</name>
    <name evidence="19" type="ORF">MFFC18_45830</name>
</gene>
<keyword evidence="6" id="KW-0812">Transmembrane</keyword>
<organism evidence="19 20">
    <name type="scientific">Mariniblastus fucicola</name>
    <dbReference type="NCBI Taxonomy" id="980251"/>
    <lineage>
        <taxon>Bacteria</taxon>
        <taxon>Pseudomonadati</taxon>
        <taxon>Planctomycetota</taxon>
        <taxon>Planctomycetia</taxon>
        <taxon>Pirellulales</taxon>
        <taxon>Pirellulaceae</taxon>
        <taxon>Mariniblastus</taxon>
    </lineage>
</organism>
<evidence type="ECO:0000256" key="3">
    <source>
        <dbReference type="ARBA" id="ARBA00012438"/>
    </source>
</evidence>
<dbReference type="InterPro" id="IPR001610">
    <property type="entry name" value="PAC"/>
</dbReference>
<keyword evidence="7" id="KW-0547">Nucleotide-binding</keyword>
<feature type="domain" description="PAS" evidence="16">
    <location>
        <begin position="10"/>
        <end position="63"/>
    </location>
</feature>
<dbReference type="InterPro" id="IPR004358">
    <property type="entry name" value="Sig_transdc_His_kin-like_C"/>
</dbReference>
<evidence type="ECO:0000256" key="7">
    <source>
        <dbReference type="ARBA" id="ARBA00022741"/>
    </source>
</evidence>
<dbReference type="RefSeq" id="WP_075083777.1">
    <property type="nucleotide sequence ID" value="NZ_CP042912.1"/>
</dbReference>
<dbReference type="SUPFAM" id="SSF47226">
    <property type="entry name" value="Histidine-containing phosphotransfer domain, HPT domain"/>
    <property type="match status" value="1"/>
</dbReference>
<dbReference type="InterPro" id="IPR036890">
    <property type="entry name" value="HATPase_C_sf"/>
</dbReference>
<evidence type="ECO:0000256" key="10">
    <source>
        <dbReference type="ARBA" id="ARBA00023012"/>
    </source>
</evidence>
<dbReference type="CDD" id="cd00130">
    <property type="entry name" value="PAS"/>
    <property type="match status" value="2"/>
</dbReference>
<comment type="catalytic activity">
    <reaction evidence="1">
        <text>ATP + protein L-histidine = ADP + protein N-phospho-L-histidine.</text>
        <dbReference type="EC" id="2.7.13.3"/>
    </reaction>
</comment>
<evidence type="ECO:0000259" key="15">
    <source>
        <dbReference type="PROSITE" id="PS50110"/>
    </source>
</evidence>
<evidence type="ECO:0000256" key="12">
    <source>
        <dbReference type="PROSITE-ProRule" id="PRU00110"/>
    </source>
</evidence>
<dbReference type="PROSITE" id="PS50109">
    <property type="entry name" value="HIS_KIN"/>
    <property type="match status" value="1"/>
</dbReference>
<feature type="domain" description="PAS" evidence="16">
    <location>
        <begin position="138"/>
        <end position="207"/>
    </location>
</feature>
<evidence type="ECO:0000256" key="6">
    <source>
        <dbReference type="ARBA" id="ARBA00022692"/>
    </source>
</evidence>
<dbReference type="Pfam" id="PF00072">
    <property type="entry name" value="Response_reg"/>
    <property type="match status" value="2"/>
</dbReference>
<dbReference type="PROSITE" id="PS50112">
    <property type="entry name" value="PAS"/>
    <property type="match status" value="2"/>
</dbReference>
<dbReference type="InterPro" id="IPR003661">
    <property type="entry name" value="HisK_dim/P_dom"/>
</dbReference>
<sequence>MVEDSSFKDSHGQLTNMLDSIAAGIYCIDLDGRCTYCNARCVELLGFDSKDEMLNQAVHELIHFAHRDGSPYAVQDCNIYKSFTNNQNVHVDDEVFWRKDKTRLDVEYWSYPIREGDRITGAVVSFVDITLKRTEAAHRNQLALLVETSRDAIISKNMSGVISSWNQGAKEIYGYDAEEVIGRPGTMILPRGVDEEEREVRDALRDGVELLQFEVKRQRKNGQICDMSITVSPLYDADGELVGCSSIERDITERRQSQDAILRAMTTAEKAEEMANRANKSRTEFLANVSHELRTPMNAILGMLNLSLEESLDPIVADYLGVAKTSADSLLELVNELLDFTKIESGKFEISNEPFDIREIVNVPAKVVSGRASEKGLEVLCEVDSNVPSRLIGDGRRIQQVLTNLLSNAVKFTERGEIVVRVDLSRELPSEVRLRFSVSDTGVGISPEDQTNVLLPFQQADMSSTRKHHGTGLGLSICRELVALMGGRLRMKSKLGEGSNFYFYLSLPVEDETKPADQLPTELVEDMKVLIVDDNPTNLRILETIFVSWSMQPFVSTSADQALRILEELESQGQKISMAFIDSLMPQTDGYDLAEQVVEKKGEDCPPIVMMQSAADMGMYSDRKTDAPVAHYLTKPVSQSELLNAVVDTLDLYSGTSLTVGLKSAGVETNRPILPLKILLVEDLEANQKVAQAILGKRGHQVLAASNGRVAIDQIQSNEIQFDVVLMDVQMPVMDGFQATAAIRAHSDPAIAETPVIAMTAHAMQGDRETCLAAGMDAYISKPLNAKKLVELVESIASKPEASENNLASDRFGGQKKNDVNHAKHVQNSVGANDDEQRESVPTLVDYETSLKRLGGDEMLFKEFVRIFLDDSPAILEEVMQAVSDNDHAELEKSAHALKGLMLNFGAKPCCDLALQFERAGRNQEVASVAQSKAQLKSLYGQLCDELGNWS</sequence>
<evidence type="ECO:0000259" key="14">
    <source>
        <dbReference type="PROSITE" id="PS50109"/>
    </source>
</evidence>
<dbReference type="FunFam" id="3.30.565.10:FF:000010">
    <property type="entry name" value="Sensor histidine kinase RcsC"/>
    <property type="match status" value="1"/>
</dbReference>
<dbReference type="Gene3D" id="3.30.450.20">
    <property type="entry name" value="PAS domain"/>
    <property type="match status" value="2"/>
</dbReference>
<dbReference type="CDD" id="cd00082">
    <property type="entry name" value="HisKA"/>
    <property type="match status" value="1"/>
</dbReference>
<dbReference type="GO" id="GO:0000155">
    <property type="term" value="F:phosphorelay sensor kinase activity"/>
    <property type="evidence" value="ECO:0007669"/>
    <property type="project" value="InterPro"/>
</dbReference>
<dbReference type="Pfam" id="PF00989">
    <property type="entry name" value="PAS"/>
    <property type="match status" value="1"/>
</dbReference>
<dbReference type="Pfam" id="PF02518">
    <property type="entry name" value="HATPase_c"/>
    <property type="match status" value="1"/>
</dbReference>
<dbReference type="InterPro" id="IPR036641">
    <property type="entry name" value="HPT_dom_sf"/>
</dbReference>
<dbReference type="InterPro" id="IPR000014">
    <property type="entry name" value="PAS"/>
</dbReference>
<dbReference type="EC" id="2.7.13.3" evidence="3"/>
<dbReference type="CDD" id="cd16922">
    <property type="entry name" value="HATPase_EvgS-ArcB-TorS-like"/>
    <property type="match status" value="1"/>
</dbReference>
<dbReference type="STRING" id="980251.GCA_001642875_00986"/>
<dbReference type="InterPro" id="IPR013767">
    <property type="entry name" value="PAS_fold"/>
</dbReference>
<evidence type="ECO:0000256" key="13">
    <source>
        <dbReference type="PROSITE-ProRule" id="PRU00169"/>
    </source>
</evidence>
<evidence type="ECO:0000259" key="18">
    <source>
        <dbReference type="PROSITE" id="PS50894"/>
    </source>
</evidence>
<feature type="domain" description="Response regulatory" evidence="15">
    <location>
        <begin position="528"/>
        <end position="650"/>
    </location>
</feature>
<keyword evidence="10" id="KW-0902">Two-component regulatory system</keyword>
<dbReference type="PRINTS" id="PR00344">
    <property type="entry name" value="BCTRLSENSOR"/>
</dbReference>
<evidence type="ECO:0000313" key="20">
    <source>
        <dbReference type="Proteomes" id="UP000322214"/>
    </source>
</evidence>
<dbReference type="EMBL" id="CP042912">
    <property type="protein sequence ID" value="QEG24662.1"/>
    <property type="molecule type" value="Genomic_DNA"/>
</dbReference>
<dbReference type="PROSITE" id="PS50113">
    <property type="entry name" value="PAC"/>
    <property type="match status" value="1"/>
</dbReference>
<evidence type="ECO:0000259" key="17">
    <source>
        <dbReference type="PROSITE" id="PS50113"/>
    </source>
</evidence>
<dbReference type="InterPro" id="IPR011006">
    <property type="entry name" value="CheY-like_superfamily"/>
</dbReference>
<dbReference type="CDD" id="cd17546">
    <property type="entry name" value="REC_hyHK_CKI1_RcsC-like"/>
    <property type="match status" value="2"/>
</dbReference>
<dbReference type="AlphaFoldDB" id="A0A5B9PJ15"/>
<feature type="domain" description="Histidine kinase" evidence="14">
    <location>
        <begin position="288"/>
        <end position="509"/>
    </location>
</feature>
<dbReference type="GO" id="GO:0005886">
    <property type="term" value="C:plasma membrane"/>
    <property type="evidence" value="ECO:0007669"/>
    <property type="project" value="UniProtKB-SubCell"/>
</dbReference>
<evidence type="ECO:0000256" key="4">
    <source>
        <dbReference type="ARBA" id="ARBA00022475"/>
    </source>
</evidence>
<dbReference type="OrthoDB" id="9762493at2"/>
<keyword evidence="20" id="KW-1185">Reference proteome</keyword>
<comment type="subcellular location">
    <subcellularLocation>
        <location evidence="2">Cell membrane</location>
        <topology evidence="2">Multi-pass membrane protein</topology>
    </subcellularLocation>
</comment>
<dbReference type="PANTHER" id="PTHR45339:SF1">
    <property type="entry name" value="HYBRID SIGNAL TRANSDUCTION HISTIDINE KINASE J"/>
    <property type="match status" value="1"/>
</dbReference>
<dbReference type="PROSITE" id="PS50894">
    <property type="entry name" value="HPT"/>
    <property type="match status" value="1"/>
</dbReference>
<dbReference type="KEGG" id="mff:MFFC18_45830"/>
<feature type="domain" description="PAC" evidence="17">
    <location>
        <begin position="211"/>
        <end position="263"/>
    </location>
</feature>
<dbReference type="SUPFAM" id="SSF55785">
    <property type="entry name" value="PYP-like sensor domain (PAS domain)"/>
    <property type="match status" value="2"/>
</dbReference>
<dbReference type="SUPFAM" id="SSF47384">
    <property type="entry name" value="Homodimeric domain of signal transducing histidine kinase"/>
    <property type="match status" value="1"/>
</dbReference>
<evidence type="ECO:0000256" key="8">
    <source>
        <dbReference type="ARBA" id="ARBA00022840"/>
    </source>
</evidence>
<keyword evidence="19" id="KW-0418">Kinase</keyword>
<dbReference type="SMART" id="SM00387">
    <property type="entry name" value="HATPase_c"/>
    <property type="match status" value="1"/>
</dbReference>
<keyword evidence="5 13" id="KW-0597">Phosphoprotein</keyword>
<dbReference type="PANTHER" id="PTHR45339">
    <property type="entry name" value="HYBRID SIGNAL TRANSDUCTION HISTIDINE KINASE J"/>
    <property type="match status" value="1"/>
</dbReference>
<dbReference type="InterPro" id="IPR005467">
    <property type="entry name" value="His_kinase_dom"/>
</dbReference>
<name>A0A5B9PJ15_9BACT</name>
<keyword evidence="11" id="KW-0472">Membrane</keyword>
<dbReference type="InterPro" id="IPR008207">
    <property type="entry name" value="Sig_transdc_His_kin_Hpt_dom"/>
</dbReference>
<dbReference type="Proteomes" id="UP000322214">
    <property type="component" value="Chromosome"/>
</dbReference>
<dbReference type="Gene3D" id="3.30.565.10">
    <property type="entry name" value="Histidine kinase-like ATPase, C-terminal domain"/>
    <property type="match status" value="1"/>
</dbReference>
<evidence type="ECO:0000256" key="2">
    <source>
        <dbReference type="ARBA" id="ARBA00004651"/>
    </source>
</evidence>
<dbReference type="Gene3D" id="1.10.287.130">
    <property type="match status" value="1"/>
</dbReference>
<dbReference type="InterPro" id="IPR001789">
    <property type="entry name" value="Sig_transdc_resp-reg_receiver"/>
</dbReference>
<protein>
    <recommendedName>
        <fullName evidence="3">histidine kinase</fullName>
        <ecNumber evidence="3">2.7.13.3</ecNumber>
    </recommendedName>
</protein>
<dbReference type="Pfam" id="PF01627">
    <property type="entry name" value="Hpt"/>
    <property type="match status" value="1"/>
</dbReference>
<evidence type="ECO:0000259" key="16">
    <source>
        <dbReference type="PROSITE" id="PS50112"/>
    </source>
</evidence>
<feature type="domain" description="Response regulatory" evidence="15">
    <location>
        <begin position="677"/>
        <end position="797"/>
    </location>
</feature>
<dbReference type="SMART" id="SM00086">
    <property type="entry name" value="PAC"/>
    <property type="match status" value="2"/>
</dbReference>
<evidence type="ECO:0000256" key="11">
    <source>
        <dbReference type="ARBA" id="ARBA00023136"/>
    </source>
</evidence>
<keyword evidence="9" id="KW-1133">Transmembrane helix</keyword>
<dbReference type="SMART" id="SM00091">
    <property type="entry name" value="PAS"/>
    <property type="match status" value="2"/>
</dbReference>
<dbReference type="SMART" id="SM00448">
    <property type="entry name" value="REC"/>
    <property type="match status" value="2"/>
</dbReference>
<dbReference type="Gene3D" id="1.20.120.160">
    <property type="entry name" value="HPT domain"/>
    <property type="match status" value="1"/>
</dbReference>
<dbReference type="NCBIfam" id="TIGR00229">
    <property type="entry name" value="sensory_box"/>
    <property type="match status" value="2"/>
</dbReference>
<dbReference type="Pfam" id="PF13426">
    <property type="entry name" value="PAS_9"/>
    <property type="match status" value="1"/>
</dbReference>
<evidence type="ECO:0000256" key="9">
    <source>
        <dbReference type="ARBA" id="ARBA00022989"/>
    </source>
</evidence>
<keyword evidence="19" id="KW-0808">Transferase</keyword>
<feature type="modified residue" description="4-aspartylphosphate" evidence="13">
    <location>
        <position position="582"/>
    </location>
</feature>
<dbReference type="Gene3D" id="3.40.50.2300">
    <property type="match status" value="2"/>
</dbReference>
<dbReference type="GO" id="GO:0005524">
    <property type="term" value="F:ATP binding"/>
    <property type="evidence" value="ECO:0007669"/>
    <property type="project" value="UniProtKB-KW"/>
</dbReference>
<feature type="modified residue" description="4-aspartylphosphate" evidence="13">
    <location>
        <position position="728"/>
    </location>
</feature>
<feature type="modified residue" description="Phosphohistidine" evidence="12">
    <location>
        <position position="896"/>
    </location>
</feature>
<keyword evidence="4" id="KW-1003">Cell membrane</keyword>
<dbReference type="SUPFAM" id="SSF52172">
    <property type="entry name" value="CheY-like"/>
    <property type="match status" value="2"/>
</dbReference>
<proteinExistence type="predicted"/>
<evidence type="ECO:0000256" key="1">
    <source>
        <dbReference type="ARBA" id="ARBA00000085"/>
    </source>
</evidence>
<dbReference type="Pfam" id="PF00512">
    <property type="entry name" value="HisKA"/>
    <property type="match status" value="1"/>
</dbReference>
<dbReference type="PROSITE" id="PS50110">
    <property type="entry name" value="RESPONSE_REGULATORY"/>
    <property type="match status" value="2"/>
</dbReference>
<accession>A0A5B9PJ15</accession>
<evidence type="ECO:0000256" key="5">
    <source>
        <dbReference type="ARBA" id="ARBA00022553"/>
    </source>
</evidence>
<keyword evidence="8" id="KW-0067">ATP-binding</keyword>
<evidence type="ECO:0000313" key="19">
    <source>
        <dbReference type="EMBL" id="QEG24662.1"/>
    </source>
</evidence>
<reference evidence="19 20" key="1">
    <citation type="submission" date="2019-08" db="EMBL/GenBank/DDBJ databases">
        <title>Deep-cultivation of Planctomycetes and their phenomic and genomic characterization uncovers novel biology.</title>
        <authorList>
            <person name="Wiegand S."/>
            <person name="Jogler M."/>
            <person name="Boedeker C."/>
            <person name="Pinto D."/>
            <person name="Vollmers J."/>
            <person name="Rivas-Marin E."/>
            <person name="Kohn T."/>
            <person name="Peeters S.H."/>
            <person name="Heuer A."/>
            <person name="Rast P."/>
            <person name="Oberbeckmann S."/>
            <person name="Bunk B."/>
            <person name="Jeske O."/>
            <person name="Meyerdierks A."/>
            <person name="Storesund J.E."/>
            <person name="Kallscheuer N."/>
            <person name="Luecker S."/>
            <person name="Lage O.M."/>
            <person name="Pohl T."/>
            <person name="Merkel B.J."/>
            <person name="Hornburger P."/>
            <person name="Mueller R.-W."/>
            <person name="Bruemmer F."/>
            <person name="Labrenz M."/>
            <person name="Spormann A.M."/>
            <person name="Op den Camp H."/>
            <person name="Overmann J."/>
            <person name="Amann R."/>
            <person name="Jetten M.S.M."/>
            <person name="Mascher T."/>
            <person name="Medema M.H."/>
            <person name="Devos D.P."/>
            <person name="Kaster A.-K."/>
            <person name="Ovreas L."/>
            <person name="Rohde M."/>
            <person name="Galperin M.Y."/>
            <person name="Jogler C."/>
        </authorList>
    </citation>
    <scope>NUCLEOTIDE SEQUENCE [LARGE SCALE GENOMIC DNA]</scope>
    <source>
        <strain evidence="19 20">FC18</strain>
    </source>
</reference>
<dbReference type="InterPro" id="IPR003594">
    <property type="entry name" value="HATPase_dom"/>
</dbReference>
<dbReference type="SMART" id="SM00388">
    <property type="entry name" value="HisKA"/>
    <property type="match status" value="1"/>
</dbReference>
<dbReference type="GO" id="GO:0006355">
    <property type="term" value="P:regulation of DNA-templated transcription"/>
    <property type="evidence" value="ECO:0007669"/>
    <property type="project" value="InterPro"/>
</dbReference>
<dbReference type="SUPFAM" id="SSF55874">
    <property type="entry name" value="ATPase domain of HSP90 chaperone/DNA topoisomerase II/histidine kinase"/>
    <property type="match status" value="1"/>
</dbReference>
<dbReference type="InterPro" id="IPR035965">
    <property type="entry name" value="PAS-like_dom_sf"/>
</dbReference>
<dbReference type="InterPro" id="IPR036097">
    <property type="entry name" value="HisK_dim/P_sf"/>
</dbReference>
<feature type="domain" description="HPt" evidence="18">
    <location>
        <begin position="857"/>
        <end position="950"/>
    </location>
</feature>